<feature type="non-terminal residue" evidence="2">
    <location>
        <position position="1"/>
    </location>
</feature>
<dbReference type="Gene3D" id="2.160.20.10">
    <property type="entry name" value="Single-stranded right-handed beta-helix, Pectin lyase-like"/>
    <property type="match status" value="1"/>
</dbReference>
<feature type="region of interest" description="Disordered" evidence="1">
    <location>
        <begin position="1"/>
        <end position="21"/>
    </location>
</feature>
<dbReference type="PANTHER" id="PTHR34720">
    <property type="entry name" value="MICROCYSTIN DEPENDENT PROTEIN"/>
    <property type="match status" value="1"/>
</dbReference>
<evidence type="ECO:0000256" key="1">
    <source>
        <dbReference type="SAM" id="MobiDB-lite"/>
    </source>
</evidence>
<dbReference type="InterPro" id="IPR006626">
    <property type="entry name" value="PbH1"/>
</dbReference>
<dbReference type="EMBL" id="BARS01000244">
    <property type="protein sequence ID" value="GAF74291.1"/>
    <property type="molecule type" value="Genomic_DNA"/>
</dbReference>
<dbReference type="SUPFAM" id="SSF51126">
    <property type="entry name" value="Pectin lyase-like"/>
    <property type="match status" value="1"/>
</dbReference>
<dbReference type="InterPro" id="IPR011050">
    <property type="entry name" value="Pectin_lyase_fold/virulence"/>
</dbReference>
<organism evidence="2">
    <name type="scientific">marine sediment metagenome</name>
    <dbReference type="NCBI Taxonomy" id="412755"/>
    <lineage>
        <taxon>unclassified sequences</taxon>
        <taxon>metagenomes</taxon>
        <taxon>ecological metagenomes</taxon>
    </lineage>
</organism>
<gene>
    <name evidence="2" type="ORF">S01H1_00657</name>
</gene>
<accession>X0SGP3</accession>
<evidence type="ECO:0000313" key="2">
    <source>
        <dbReference type="EMBL" id="GAF74291.1"/>
    </source>
</evidence>
<reference evidence="2" key="1">
    <citation type="journal article" date="2014" name="Front. Microbiol.">
        <title>High frequency of phylogenetically diverse reductive dehalogenase-homologous genes in deep subseafloor sedimentary metagenomes.</title>
        <authorList>
            <person name="Kawai M."/>
            <person name="Futagami T."/>
            <person name="Toyoda A."/>
            <person name="Takaki Y."/>
            <person name="Nishi S."/>
            <person name="Hori S."/>
            <person name="Arai W."/>
            <person name="Tsubouchi T."/>
            <person name="Morono Y."/>
            <person name="Uchiyama I."/>
            <person name="Ito T."/>
            <person name="Fujiyama A."/>
            <person name="Inagaki F."/>
            <person name="Takami H."/>
        </authorList>
    </citation>
    <scope>NUCLEOTIDE SEQUENCE</scope>
    <source>
        <strain evidence="2">Expedition CK06-06</strain>
    </source>
</reference>
<protein>
    <recommendedName>
        <fullName evidence="3">Right handed beta helix domain-containing protein</fullName>
    </recommendedName>
</protein>
<dbReference type="PANTHER" id="PTHR34720:SF9">
    <property type="entry name" value="BLR4714 PROTEIN"/>
    <property type="match status" value="1"/>
</dbReference>
<comment type="caution">
    <text evidence="2">The sequence shown here is derived from an EMBL/GenBank/DDBJ whole genome shotgun (WGS) entry which is preliminary data.</text>
</comment>
<dbReference type="AlphaFoldDB" id="X0SGP3"/>
<sequence length="548" mass="57178">IDAANNIAVPADSADLDEDGDTIERTPLDLNEKQRFINDVSTPDTGVSDPPDYLEIVDMGAYEYQCIIFVDTMAPGADDGTAWKDAYKYLQDGLADAAVSGKDIQVAQGTYRPDENNANPTGTDNRTATFFLINGVTIHGGFPSGGSTSAGRDPSAYETILSGDIGTEGGDTDNSYHVVTGSGTDPNTILNGFTITAGNANGTDPDNGGAGMYNSGGSPTVTNCTFSGNSAGGNGGGMHNHNSSPMLTNCVFIANSVDHTSGQGGGLYNNLYDSDPVVTNCAFIGNLAGCYGGGMYNHQGTPILTNCMFSGNVITQQPLVGAGGGMYNNSGDSILVNCTFSGNQAKDEGAGIYIDEGNPSLTNCIFWGNDISGRTDELAQLYVNNGSADINYSCVQGWTSGLGGTGNIDADPMFKDADGDDDVVGTEDDSLQLLLGSPCIDAGDNNSVPADFADLDSDGDTSERTPLDLAGNARFTDDLLTPDTGNGVTGYWDIVEMGAYERYEFCGSGAYPYPPGDVSGPDGIRDCYIDFHDFAVFSAHWLEYTGPE</sequence>
<proteinExistence type="predicted"/>
<evidence type="ECO:0008006" key="3">
    <source>
        <dbReference type="Google" id="ProtNLM"/>
    </source>
</evidence>
<dbReference type="InterPro" id="IPR012334">
    <property type="entry name" value="Pectin_lyas_fold"/>
</dbReference>
<dbReference type="SMART" id="SM00710">
    <property type="entry name" value="PbH1"/>
    <property type="match status" value="2"/>
</dbReference>
<name>X0SGP3_9ZZZZ</name>